<dbReference type="InterPro" id="IPR011032">
    <property type="entry name" value="GroES-like_sf"/>
</dbReference>
<dbReference type="PANTHER" id="PTHR43189">
    <property type="entry name" value="ZINC-TYPE ALCOHOL DEHYDROGENASE-LIKE PROTEIN C1198.01-RELATED"/>
    <property type="match status" value="1"/>
</dbReference>
<dbReference type="Pfam" id="PF00107">
    <property type="entry name" value="ADH_zinc_N"/>
    <property type="match status" value="1"/>
</dbReference>
<dbReference type="PANTHER" id="PTHR43189:SF1">
    <property type="entry name" value="ZINC-TYPE ALCOHOL DEHYDROGENASE-LIKE PROTEIN C1198.01"/>
    <property type="match status" value="1"/>
</dbReference>
<comment type="caution">
    <text evidence="3">The sequence shown here is derived from an EMBL/GenBank/DDBJ whole genome shotgun (WGS) entry which is preliminary data.</text>
</comment>
<dbReference type="Pfam" id="PF08240">
    <property type="entry name" value="ADH_N"/>
    <property type="match status" value="1"/>
</dbReference>
<accession>A0ABV8VF92</accession>
<keyword evidence="1" id="KW-0560">Oxidoreductase</keyword>
<reference evidence="4" key="1">
    <citation type="journal article" date="2019" name="Int. J. Syst. Evol. Microbiol.">
        <title>The Global Catalogue of Microorganisms (GCM) 10K type strain sequencing project: providing services to taxonomists for standard genome sequencing and annotation.</title>
        <authorList>
            <consortium name="The Broad Institute Genomics Platform"/>
            <consortium name="The Broad Institute Genome Sequencing Center for Infectious Disease"/>
            <person name="Wu L."/>
            <person name="Ma J."/>
        </authorList>
    </citation>
    <scope>NUCLEOTIDE SEQUENCE [LARGE SCALE GENOMIC DNA]</scope>
    <source>
        <strain evidence="4">IBRC-M 10490</strain>
    </source>
</reference>
<dbReference type="SUPFAM" id="SSF51735">
    <property type="entry name" value="NAD(P)-binding Rossmann-fold domains"/>
    <property type="match status" value="1"/>
</dbReference>
<evidence type="ECO:0000313" key="4">
    <source>
        <dbReference type="Proteomes" id="UP001595844"/>
    </source>
</evidence>
<keyword evidence="4" id="KW-1185">Reference proteome</keyword>
<proteinExistence type="predicted"/>
<gene>
    <name evidence="3" type="ORF">ACFO5K_09155</name>
</gene>
<feature type="domain" description="Enoyl reductase (ER)" evidence="2">
    <location>
        <begin position="27"/>
        <end position="376"/>
    </location>
</feature>
<dbReference type="InterPro" id="IPR013149">
    <property type="entry name" value="ADH-like_C"/>
</dbReference>
<evidence type="ECO:0000256" key="1">
    <source>
        <dbReference type="ARBA" id="ARBA00023002"/>
    </source>
</evidence>
<protein>
    <submittedName>
        <fullName evidence="3">Zinc-binding dehydrogenase</fullName>
    </submittedName>
</protein>
<dbReference type="Gene3D" id="3.40.50.720">
    <property type="entry name" value="NAD(P)-binding Rossmann-like Domain"/>
    <property type="match status" value="1"/>
</dbReference>
<dbReference type="RefSeq" id="WP_378558958.1">
    <property type="nucleotide sequence ID" value="NZ_JBHSDL010000008.1"/>
</dbReference>
<sequence length="380" mass="39979">MSSNSSPDQLAARHRPVTARMRAVLMQDAKLRVAEVPEPVPGPGEVLVEVLACGICGSDLHCAAHGPQFNAATRGAAGIDLLDLSQPVVFGHEFVGRIVSYGPETAQQIPVGRRVVSMPILLRDPTVMLGFGGPATPGGYAEKMVLSEPLLIEVPDHLPTEIAALTEPLAVAYRSIERAQTSPDTVPLVVGCGPIGLAVIAILRMRGLGPIVASDYSPERRELARRLGADIVVDPREDSPFEALAAAAATDDPARMALPTAVLGQLPLRPTVAFECVGAPGLIQQIISGIPAGSRIVVAGINLAPDEIEPAQGILKELDIRFSLYYSPADFAATFAHLVAGDLDPSALLTGTVDLDGVADAFDRLRNDPHDAKILLDPTR</sequence>
<evidence type="ECO:0000313" key="3">
    <source>
        <dbReference type="EMBL" id="MFC4374272.1"/>
    </source>
</evidence>
<evidence type="ECO:0000259" key="2">
    <source>
        <dbReference type="SMART" id="SM00829"/>
    </source>
</evidence>
<dbReference type="InterPro" id="IPR036291">
    <property type="entry name" value="NAD(P)-bd_dom_sf"/>
</dbReference>
<dbReference type="SMART" id="SM00829">
    <property type="entry name" value="PKS_ER"/>
    <property type="match status" value="1"/>
</dbReference>
<dbReference type="InterPro" id="IPR020843">
    <property type="entry name" value="ER"/>
</dbReference>
<dbReference type="SUPFAM" id="SSF50129">
    <property type="entry name" value="GroES-like"/>
    <property type="match status" value="1"/>
</dbReference>
<dbReference type="EMBL" id="JBHSDL010000008">
    <property type="protein sequence ID" value="MFC4374272.1"/>
    <property type="molecule type" value="Genomic_DNA"/>
</dbReference>
<organism evidence="3 4">
    <name type="scientific">Nocardia halotolerans</name>
    <dbReference type="NCBI Taxonomy" id="1755878"/>
    <lineage>
        <taxon>Bacteria</taxon>
        <taxon>Bacillati</taxon>
        <taxon>Actinomycetota</taxon>
        <taxon>Actinomycetes</taxon>
        <taxon>Mycobacteriales</taxon>
        <taxon>Nocardiaceae</taxon>
        <taxon>Nocardia</taxon>
    </lineage>
</organism>
<dbReference type="Gene3D" id="3.90.180.10">
    <property type="entry name" value="Medium-chain alcohol dehydrogenases, catalytic domain"/>
    <property type="match status" value="1"/>
</dbReference>
<dbReference type="InterPro" id="IPR013154">
    <property type="entry name" value="ADH-like_N"/>
</dbReference>
<name>A0ABV8VF92_9NOCA</name>
<dbReference type="CDD" id="cd08262">
    <property type="entry name" value="Zn_ADH8"/>
    <property type="match status" value="1"/>
</dbReference>
<dbReference type="Proteomes" id="UP001595844">
    <property type="component" value="Unassembled WGS sequence"/>
</dbReference>